<dbReference type="GO" id="GO:0005737">
    <property type="term" value="C:cytoplasm"/>
    <property type="evidence" value="ECO:0007669"/>
    <property type="project" value="TreeGrafter"/>
</dbReference>
<dbReference type="AlphaFoldDB" id="A0A9E7AHD4"/>
<dbReference type="InterPro" id="IPR004045">
    <property type="entry name" value="Glutathione_S-Trfase_N"/>
</dbReference>
<dbReference type="SUPFAM" id="SSF47616">
    <property type="entry name" value="GST C-terminal domain-like"/>
    <property type="match status" value="1"/>
</dbReference>
<proteinExistence type="predicted"/>
<dbReference type="PANTHER" id="PTHR32419">
    <property type="entry name" value="GLUTATHIONYL-HYDROQUINONE REDUCTASE"/>
    <property type="match status" value="1"/>
</dbReference>
<protein>
    <submittedName>
        <fullName evidence="2">Glutathione S-transferase C-terminal domain-containing protein</fullName>
    </submittedName>
</protein>
<dbReference type="InterPro" id="IPR036282">
    <property type="entry name" value="Glutathione-S-Trfase_C_sf"/>
</dbReference>
<dbReference type="Proteomes" id="UP000830236">
    <property type="component" value="Chromosome"/>
</dbReference>
<evidence type="ECO:0000313" key="3">
    <source>
        <dbReference type="Proteomes" id="UP000830236"/>
    </source>
</evidence>
<evidence type="ECO:0000313" key="2">
    <source>
        <dbReference type="EMBL" id="UQF79616.1"/>
    </source>
</evidence>
<evidence type="ECO:0000259" key="1">
    <source>
        <dbReference type="PROSITE" id="PS50405"/>
    </source>
</evidence>
<dbReference type="Gene3D" id="3.40.30.10">
    <property type="entry name" value="Glutaredoxin"/>
    <property type="match status" value="1"/>
</dbReference>
<dbReference type="EMBL" id="CP097095">
    <property type="protein sequence ID" value="UQF79616.1"/>
    <property type="molecule type" value="Genomic_DNA"/>
</dbReference>
<name>A0A9E7AHD4_9ACTO</name>
<sequence>MPISAHKRFGSELAPGPGRYRLVASGACPYCRRVLIARRLLGLTNALRVAWSYGRGEDGYWQLTDGSGLPGEDPVLHATSVAEVYASTPGYTPPPTIPALVELASGEVVMDSSADLLFDLATAWKPFHIASAPDLYPEPYHLAIDAWQRWLDEHVAAPQGKIIHADGDTELVDAGVLTLFTAFDVIDTLLARATGMEAAREDVMTFSEMPYLAAVTAVGQYLCGNNPTAADILLFTQIQSYEYSTREGLGSPSISFWPALARWFRALENTRYWVGSEERAALGL</sequence>
<organism evidence="2 3">
    <name type="scientific">Actinomyces graevenitzii</name>
    <dbReference type="NCBI Taxonomy" id="55565"/>
    <lineage>
        <taxon>Bacteria</taxon>
        <taxon>Bacillati</taxon>
        <taxon>Actinomycetota</taxon>
        <taxon>Actinomycetes</taxon>
        <taxon>Actinomycetales</taxon>
        <taxon>Actinomycetaceae</taxon>
        <taxon>Actinomyces</taxon>
    </lineage>
</organism>
<dbReference type="PANTHER" id="PTHR32419:SF6">
    <property type="entry name" value="GLUTATHIONE S-TRANSFERASE OMEGA-LIKE 1-RELATED"/>
    <property type="match status" value="1"/>
</dbReference>
<reference evidence="2" key="1">
    <citation type="submission" date="2022-05" db="EMBL/GenBank/DDBJ databases">
        <title>Using nanopore sequencing to obtain complete genomes from saliva samples.</title>
        <authorList>
            <person name="Baker J.L."/>
        </authorList>
    </citation>
    <scope>NUCLEOTIDE SEQUENCE</scope>
    <source>
        <strain evidence="2">JCVI-JB-Ag32</strain>
    </source>
</reference>
<feature type="domain" description="GST C-terminal" evidence="1">
    <location>
        <begin position="137"/>
        <end position="284"/>
    </location>
</feature>
<dbReference type="KEGG" id="agh:M3I41_08615"/>
<dbReference type="InterPro" id="IPR010987">
    <property type="entry name" value="Glutathione-S-Trfase_C-like"/>
</dbReference>
<gene>
    <name evidence="2" type="ORF">M3I41_08615</name>
</gene>
<dbReference type="PROSITE" id="PS50405">
    <property type="entry name" value="GST_CTER"/>
    <property type="match status" value="1"/>
</dbReference>
<dbReference type="InterPro" id="IPR016639">
    <property type="entry name" value="GST_Omega/GSH"/>
</dbReference>
<accession>A0A9E7AHD4</accession>
<dbReference type="GO" id="GO:0004364">
    <property type="term" value="F:glutathione transferase activity"/>
    <property type="evidence" value="ECO:0007669"/>
    <property type="project" value="InterPro"/>
</dbReference>
<dbReference type="Pfam" id="PF13409">
    <property type="entry name" value="GST_N_2"/>
    <property type="match status" value="1"/>
</dbReference>
<dbReference type="Gene3D" id="1.20.1050.10">
    <property type="match status" value="1"/>
</dbReference>
<dbReference type="Pfam" id="PF13410">
    <property type="entry name" value="GST_C_2"/>
    <property type="match status" value="1"/>
</dbReference>